<sequence length="112" mass="12215">MYRPTNAHMGVPNVPPVFPLGDIATQLTKIRTKHQRSCRKSFRVSLESLRGGSLSRPTLSKAHLKTERISPSLDLLPRIGEEKGRDGEGGTLGTTAMGAAVTVNPRNKKKIQ</sequence>
<proteinExistence type="predicted"/>
<name>A0AAV2LEA7_KNICA</name>
<organism evidence="2 3">
    <name type="scientific">Knipowitschia caucasica</name>
    <name type="common">Caucasian dwarf goby</name>
    <name type="synonym">Pomatoschistus caucasicus</name>
    <dbReference type="NCBI Taxonomy" id="637954"/>
    <lineage>
        <taxon>Eukaryota</taxon>
        <taxon>Metazoa</taxon>
        <taxon>Chordata</taxon>
        <taxon>Craniata</taxon>
        <taxon>Vertebrata</taxon>
        <taxon>Euteleostomi</taxon>
        <taxon>Actinopterygii</taxon>
        <taxon>Neopterygii</taxon>
        <taxon>Teleostei</taxon>
        <taxon>Neoteleostei</taxon>
        <taxon>Acanthomorphata</taxon>
        <taxon>Gobiaria</taxon>
        <taxon>Gobiiformes</taxon>
        <taxon>Gobioidei</taxon>
        <taxon>Gobiidae</taxon>
        <taxon>Gobiinae</taxon>
        <taxon>Knipowitschia</taxon>
    </lineage>
</organism>
<dbReference type="AlphaFoldDB" id="A0AAV2LEA7"/>
<reference evidence="2 3" key="1">
    <citation type="submission" date="2024-04" db="EMBL/GenBank/DDBJ databases">
        <authorList>
            <person name="Waldvogel A.-M."/>
            <person name="Schoenle A."/>
        </authorList>
    </citation>
    <scope>NUCLEOTIDE SEQUENCE [LARGE SCALE GENOMIC DNA]</scope>
</reference>
<evidence type="ECO:0000313" key="3">
    <source>
        <dbReference type="Proteomes" id="UP001497482"/>
    </source>
</evidence>
<accession>A0AAV2LEA7</accession>
<feature type="compositionally biased region" description="Basic and acidic residues" evidence="1">
    <location>
        <begin position="79"/>
        <end position="88"/>
    </location>
</feature>
<protein>
    <submittedName>
        <fullName evidence="2">Uncharacterized protein</fullName>
    </submittedName>
</protein>
<evidence type="ECO:0000313" key="2">
    <source>
        <dbReference type="EMBL" id="CAL1598545.1"/>
    </source>
</evidence>
<feature type="region of interest" description="Disordered" evidence="1">
    <location>
        <begin position="73"/>
        <end position="112"/>
    </location>
</feature>
<dbReference type="EMBL" id="OZ035844">
    <property type="protein sequence ID" value="CAL1598545.1"/>
    <property type="molecule type" value="Genomic_DNA"/>
</dbReference>
<keyword evidence="3" id="KW-1185">Reference proteome</keyword>
<dbReference type="Proteomes" id="UP001497482">
    <property type="component" value="Chromosome 22"/>
</dbReference>
<evidence type="ECO:0000256" key="1">
    <source>
        <dbReference type="SAM" id="MobiDB-lite"/>
    </source>
</evidence>
<gene>
    <name evidence="2" type="ORF">KC01_LOCUS26912</name>
</gene>